<gene>
    <name evidence="2" type="ORF">G7B40_010665</name>
</gene>
<proteinExistence type="predicted"/>
<dbReference type="GO" id="GO:0003677">
    <property type="term" value="F:DNA binding"/>
    <property type="evidence" value="ECO:0007669"/>
    <property type="project" value="InterPro"/>
</dbReference>
<evidence type="ECO:0000313" key="2">
    <source>
        <dbReference type="EMBL" id="MDR9895025.1"/>
    </source>
</evidence>
<dbReference type="PANTHER" id="PTHR36172">
    <property type="match status" value="1"/>
</dbReference>
<evidence type="ECO:0000259" key="1">
    <source>
        <dbReference type="PROSITE" id="PS51736"/>
    </source>
</evidence>
<keyword evidence="3" id="KW-1185">Reference proteome</keyword>
<dbReference type="PROSITE" id="PS51736">
    <property type="entry name" value="RECOMBINASES_3"/>
    <property type="match status" value="1"/>
</dbReference>
<comment type="caution">
    <text evidence="2">The sequence shown here is derived from an EMBL/GenBank/DDBJ whole genome shotgun (WGS) entry which is preliminary data.</text>
</comment>
<dbReference type="RefSeq" id="WP_208346032.1">
    <property type="nucleotide sequence ID" value="NZ_CAWQFN010000830.1"/>
</dbReference>
<dbReference type="PANTHER" id="PTHR36172:SF1">
    <property type="entry name" value="RESOLVASE-RELATED"/>
    <property type="match status" value="1"/>
</dbReference>
<protein>
    <submittedName>
        <fullName evidence="2">IS607 family transposase</fullName>
    </submittedName>
</protein>
<dbReference type="Pfam" id="PF00239">
    <property type="entry name" value="Resolvase"/>
    <property type="match status" value="1"/>
</dbReference>
<dbReference type="SUPFAM" id="SSF53041">
    <property type="entry name" value="Resolvase-like"/>
    <property type="match status" value="1"/>
</dbReference>
<dbReference type="AlphaFoldDB" id="A0AAP5M7E9"/>
<name>A0AAP5M7E9_9CYAN</name>
<dbReference type="NCBIfam" id="NF033518">
    <property type="entry name" value="transpos_IS607"/>
    <property type="match status" value="1"/>
</dbReference>
<sequence length="196" mass="22201">MKLSQYAQHIGISYKTAWRWWKAGKLPHPAKQSPSGTVLVDFTPQKESQVKDSVKVAIYARVSSSENKSNLEKQADRLTQYSIAKGYSIVKIVKEIGSGLNDNRKKLNDLLESDDYDVLLVEHKDRLARFGTGYISILLKRLNIKLEIVNQTDNGGDELMQDLIAIITSFAARLYGQSRSKRKTEKILEALQNEEC</sequence>
<dbReference type="InterPro" id="IPR006119">
    <property type="entry name" value="Resolv_N"/>
</dbReference>
<feature type="domain" description="Resolvase/invertase-type recombinase catalytic" evidence="1">
    <location>
        <begin position="55"/>
        <end position="194"/>
    </location>
</feature>
<dbReference type="InterPro" id="IPR051491">
    <property type="entry name" value="Recombinase/Transposase-rel"/>
</dbReference>
<dbReference type="InterPro" id="IPR048046">
    <property type="entry name" value="Transpos_IS607"/>
</dbReference>
<dbReference type="SMART" id="SM00857">
    <property type="entry name" value="Resolvase"/>
    <property type="match status" value="1"/>
</dbReference>
<dbReference type="EMBL" id="JAALHA020000003">
    <property type="protein sequence ID" value="MDR9895025.1"/>
    <property type="molecule type" value="Genomic_DNA"/>
</dbReference>
<evidence type="ECO:0000313" key="3">
    <source>
        <dbReference type="Proteomes" id="UP000667802"/>
    </source>
</evidence>
<accession>A0AAP5M7E9</accession>
<dbReference type="Gene3D" id="3.40.50.1390">
    <property type="entry name" value="Resolvase, N-terminal catalytic domain"/>
    <property type="match status" value="1"/>
</dbReference>
<dbReference type="FunFam" id="3.40.50.1390:FF:000002">
    <property type="entry name" value="ORF1 in transposon ISC1904"/>
    <property type="match status" value="1"/>
</dbReference>
<reference evidence="3" key="1">
    <citation type="journal article" date="2021" name="Science">
        <title>Hunting the eagle killer: A cyanobacterial neurotoxin causes vacuolar myelinopathy.</title>
        <authorList>
            <person name="Breinlinger S."/>
            <person name="Phillips T.J."/>
            <person name="Haram B.N."/>
            <person name="Mares J."/>
            <person name="Martinez Yerena J.A."/>
            <person name="Hrouzek P."/>
            <person name="Sobotka R."/>
            <person name="Henderson W.M."/>
            <person name="Schmieder P."/>
            <person name="Williams S.M."/>
            <person name="Lauderdale J.D."/>
            <person name="Wilde H.D."/>
            <person name="Gerrin W."/>
            <person name="Kust A."/>
            <person name="Washington J.W."/>
            <person name="Wagner C."/>
            <person name="Geier B."/>
            <person name="Liebeke M."/>
            <person name="Enke H."/>
            <person name="Niedermeyer T.H.J."/>
            <person name="Wilde S.B."/>
        </authorList>
    </citation>
    <scope>NUCLEOTIDE SEQUENCE [LARGE SCALE GENOMIC DNA]</scope>
    <source>
        <strain evidence="3">Thurmond2011</strain>
    </source>
</reference>
<dbReference type="CDD" id="cd03769">
    <property type="entry name" value="SR_IS607_transposase_like"/>
    <property type="match status" value="1"/>
</dbReference>
<dbReference type="GO" id="GO:0000150">
    <property type="term" value="F:DNA strand exchange activity"/>
    <property type="evidence" value="ECO:0007669"/>
    <property type="project" value="InterPro"/>
</dbReference>
<dbReference type="Gene3D" id="1.10.287.2170">
    <property type="match status" value="1"/>
</dbReference>
<dbReference type="InterPro" id="IPR036162">
    <property type="entry name" value="Resolvase-like_N_sf"/>
</dbReference>
<organism evidence="2 3">
    <name type="scientific">Aetokthonos hydrillicola Thurmond2011</name>
    <dbReference type="NCBI Taxonomy" id="2712845"/>
    <lineage>
        <taxon>Bacteria</taxon>
        <taxon>Bacillati</taxon>
        <taxon>Cyanobacteriota</taxon>
        <taxon>Cyanophyceae</taxon>
        <taxon>Nostocales</taxon>
        <taxon>Hapalosiphonaceae</taxon>
        <taxon>Aetokthonos</taxon>
    </lineage>
</organism>
<dbReference type="InterPro" id="IPR041718">
    <property type="entry name" value="IS607_transposase-like"/>
</dbReference>
<dbReference type="Proteomes" id="UP000667802">
    <property type="component" value="Unassembled WGS sequence"/>
</dbReference>